<evidence type="ECO:0000259" key="2">
    <source>
        <dbReference type="PROSITE" id="PS50222"/>
    </source>
</evidence>
<feature type="compositionally biased region" description="Low complexity" evidence="1">
    <location>
        <begin position="364"/>
        <end position="394"/>
    </location>
</feature>
<dbReference type="PANTHER" id="PTHR14596">
    <property type="entry name" value="ZINC FINGER PROTEIN"/>
    <property type="match status" value="1"/>
</dbReference>
<dbReference type="PANTHER" id="PTHR14596:SF72">
    <property type="entry name" value="ZINC FINGER PROTEIN MSN2-RELATED"/>
    <property type="match status" value="1"/>
</dbReference>
<dbReference type="InterPro" id="IPR002048">
    <property type="entry name" value="EF_hand_dom"/>
</dbReference>
<feature type="region of interest" description="Disordered" evidence="1">
    <location>
        <begin position="107"/>
        <end position="142"/>
    </location>
</feature>
<feature type="region of interest" description="Disordered" evidence="1">
    <location>
        <begin position="362"/>
        <end position="428"/>
    </location>
</feature>
<dbReference type="PROSITE" id="PS50222">
    <property type="entry name" value="EF_HAND_2"/>
    <property type="match status" value="2"/>
</dbReference>
<dbReference type="GO" id="GO:0000981">
    <property type="term" value="F:DNA-binding transcription factor activity, RNA polymerase II-specific"/>
    <property type="evidence" value="ECO:0007669"/>
    <property type="project" value="TreeGrafter"/>
</dbReference>
<gene>
    <name evidence="3" type="ORF">PGLA1383_LOCUS41563</name>
</gene>
<reference evidence="3" key="1">
    <citation type="submission" date="2021-02" db="EMBL/GenBank/DDBJ databases">
        <authorList>
            <person name="Dougan E. K."/>
            <person name="Rhodes N."/>
            <person name="Thang M."/>
            <person name="Chan C."/>
        </authorList>
    </citation>
    <scope>NUCLEOTIDE SEQUENCE</scope>
</reference>
<dbReference type="GO" id="GO:0000987">
    <property type="term" value="F:cis-regulatory region sequence-specific DNA binding"/>
    <property type="evidence" value="ECO:0007669"/>
    <property type="project" value="TreeGrafter"/>
</dbReference>
<keyword evidence="4" id="KW-1185">Reference proteome</keyword>
<dbReference type="EMBL" id="CAJNNV010028394">
    <property type="protein sequence ID" value="CAE8624438.1"/>
    <property type="molecule type" value="Genomic_DNA"/>
</dbReference>
<dbReference type="SUPFAM" id="SSF47473">
    <property type="entry name" value="EF-hand"/>
    <property type="match status" value="1"/>
</dbReference>
<feature type="compositionally biased region" description="Low complexity" evidence="1">
    <location>
        <begin position="411"/>
        <end position="428"/>
    </location>
</feature>
<organism evidence="3 4">
    <name type="scientific">Polarella glacialis</name>
    <name type="common">Dinoflagellate</name>
    <dbReference type="NCBI Taxonomy" id="89957"/>
    <lineage>
        <taxon>Eukaryota</taxon>
        <taxon>Sar</taxon>
        <taxon>Alveolata</taxon>
        <taxon>Dinophyceae</taxon>
        <taxon>Suessiales</taxon>
        <taxon>Suessiaceae</taxon>
        <taxon>Polarella</taxon>
    </lineage>
</organism>
<sequence>MGAGASTAGPDEKLRADISVKLHAAKRTRRENRGNRVILQETLAAVGPDSSGTVSFKQFKQGAERLAIRVPDKQLKAAFAPFEVLAGAGRLSVGEFVEFVCGSEVPLARGRSSPSSSSTSPAPARSAPAPKGGRPSSSAAPRREIELNDSSEAGVRQAAARIADALFDKEIDLRKAFKQWDKDGSGGLDQKEFGAALKSLGFGAAPEAVEAVFKAFDLKGDGRISSWELMRGLNSLQSAAEATADEKDRRDRRGRKLDSALRKQDEALTVVGAGLGGSRLPEAVPLGRLYQHRLLQDSERVHTLEQTSSAEGTADLCLTLVRAQEGLGSAMPGFPGVFRGAFTEEPLFLRWEMTVDSSDFFQVDNNNKNNSNSNNNNIDNNNHINNNTNNNKYNNKNDDNSNNKVVQGSGSTSRINHNNTTNNNSTSTTVKGLLHFRCLRNLRSVSQQAAPQQQQQQQQPQQQRLGQVVKIAVCGTATDDTLHLCPISKPRSVLTNSPGSLLATSSNYTLKLSADGEVLTWLPSPEEEEILLHRLGKEEAANWSSLMATRMQRKQQQQQQQQQ</sequence>
<feature type="domain" description="EF-hand" evidence="2">
    <location>
        <begin position="204"/>
        <end position="239"/>
    </location>
</feature>
<protein>
    <recommendedName>
        <fullName evidence="2">EF-hand domain-containing protein</fullName>
    </recommendedName>
</protein>
<dbReference type="SMART" id="SM00054">
    <property type="entry name" value="EFh"/>
    <property type="match status" value="3"/>
</dbReference>
<dbReference type="Pfam" id="PF13499">
    <property type="entry name" value="EF-hand_7"/>
    <property type="match status" value="1"/>
</dbReference>
<dbReference type="Proteomes" id="UP000654075">
    <property type="component" value="Unassembled WGS sequence"/>
</dbReference>
<accession>A0A813GBG8</accession>
<proteinExistence type="predicted"/>
<feature type="region of interest" description="Disordered" evidence="1">
    <location>
        <begin position="239"/>
        <end position="258"/>
    </location>
</feature>
<dbReference type="CDD" id="cd00051">
    <property type="entry name" value="EFh"/>
    <property type="match status" value="1"/>
</dbReference>
<feature type="domain" description="EF-hand" evidence="2">
    <location>
        <begin position="168"/>
        <end position="203"/>
    </location>
</feature>
<dbReference type="Gene3D" id="1.10.238.10">
    <property type="entry name" value="EF-hand"/>
    <property type="match status" value="1"/>
</dbReference>
<feature type="compositionally biased region" description="Low complexity" evidence="1">
    <location>
        <begin position="108"/>
        <end position="135"/>
    </location>
</feature>
<dbReference type="InterPro" id="IPR011992">
    <property type="entry name" value="EF-hand-dom_pair"/>
</dbReference>
<name>A0A813GBG8_POLGL</name>
<comment type="caution">
    <text evidence="3">The sequence shown here is derived from an EMBL/GenBank/DDBJ whole genome shotgun (WGS) entry which is preliminary data.</text>
</comment>
<dbReference type="OrthoDB" id="191686at2759"/>
<dbReference type="GO" id="GO:0005634">
    <property type="term" value="C:nucleus"/>
    <property type="evidence" value="ECO:0007669"/>
    <property type="project" value="TreeGrafter"/>
</dbReference>
<dbReference type="AlphaFoldDB" id="A0A813GBG8"/>
<evidence type="ECO:0000313" key="3">
    <source>
        <dbReference type="EMBL" id="CAE8624438.1"/>
    </source>
</evidence>
<dbReference type="GO" id="GO:0042594">
    <property type="term" value="P:response to starvation"/>
    <property type="evidence" value="ECO:0007669"/>
    <property type="project" value="TreeGrafter"/>
</dbReference>
<dbReference type="GO" id="GO:0005509">
    <property type="term" value="F:calcium ion binding"/>
    <property type="evidence" value="ECO:0007669"/>
    <property type="project" value="InterPro"/>
</dbReference>
<evidence type="ECO:0000313" key="4">
    <source>
        <dbReference type="Proteomes" id="UP000654075"/>
    </source>
</evidence>
<evidence type="ECO:0000256" key="1">
    <source>
        <dbReference type="SAM" id="MobiDB-lite"/>
    </source>
</evidence>
<feature type="compositionally biased region" description="Basic and acidic residues" evidence="1">
    <location>
        <begin position="244"/>
        <end position="258"/>
    </location>
</feature>